<reference evidence="2 3" key="1">
    <citation type="journal article" date="2007" name="PLoS Genet.">
        <title>Patterns and implications of gene gain and loss in the evolution of Prochlorococcus.</title>
        <authorList>
            <person name="Kettler G.C."/>
            <person name="Martiny A.C."/>
            <person name="Huang K."/>
            <person name="Zucker J."/>
            <person name="Coleman M.L."/>
            <person name="Rodrigue S."/>
            <person name="Chen F."/>
            <person name="Lapidus A."/>
            <person name="Ferriera S."/>
            <person name="Johnson J."/>
            <person name="Steglich C."/>
            <person name="Church G.M."/>
            <person name="Richardson P."/>
            <person name="Chisholm S.W."/>
        </authorList>
    </citation>
    <scope>NUCLEOTIDE SEQUENCE [LARGE SCALE GENOMIC DNA]</scope>
    <source>
        <strain evidence="2 3">MIT 9515</strain>
    </source>
</reference>
<evidence type="ECO:0000313" key="2">
    <source>
        <dbReference type="EMBL" id="ABM71315.1"/>
    </source>
</evidence>
<keyword evidence="1" id="KW-1133">Transmembrane helix</keyword>
<dbReference type="STRING" id="167542.P9515_01061"/>
<dbReference type="Proteomes" id="UP000001589">
    <property type="component" value="Chromosome"/>
</dbReference>
<accession>A2BU54</accession>
<keyword evidence="1" id="KW-0472">Membrane</keyword>
<keyword evidence="1" id="KW-0812">Transmembrane</keyword>
<evidence type="ECO:0000313" key="3">
    <source>
        <dbReference type="Proteomes" id="UP000001589"/>
    </source>
</evidence>
<name>A2BU54_PROM5</name>
<dbReference type="HOGENOM" id="CLU_168346_0_0_3"/>
<evidence type="ECO:0000256" key="1">
    <source>
        <dbReference type="SAM" id="Phobius"/>
    </source>
</evidence>
<dbReference type="eggNOG" id="ENOG50318QQ">
    <property type="taxonomic scope" value="Bacteria"/>
</dbReference>
<proteinExistence type="predicted"/>
<feature type="transmembrane region" description="Helical" evidence="1">
    <location>
        <begin position="35"/>
        <end position="54"/>
    </location>
</feature>
<protein>
    <submittedName>
        <fullName evidence="2">Possible Zinc finger, C3HC4 type (RING finger)</fullName>
    </submittedName>
</protein>
<sequence length="112" mass="12634">MLNKMNKQLVIYFLMFLIVIPVFGFNFLFNLLGNILLLIFLVPLLILLTTLISFNSLKSKINICDQCGNISLGINNDCSRCGADLSDINSKNFEKFKKPSEATIEVKAEEIN</sequence>
<feature type="transmembrane region" description="Helical" evidence="1">
    <location>
        <begin position="9"/>
        <end position="29"/>
    </location>
</feature>
<gene>
    <name evidence="2" type="ordered locus">P9515_01061</name>
</gene>
<organism evidence="2 3">
    <name type="scientific">Prochlorococcus marinus (strain MIT 9515)</name>
    <dbReference type="NCBI Taxonomy" id="167542"/>
    <lineage>
        <taxon>Bacteria</taxon>
        <taxon>Bacillati</taxon>
        <taxon>Cyanobacteriota</taxon>
        <taxon>Cyanophyceae</taxon>
        <taxon>Synechococcales</taxon>
        <taxon>Prochlorococcaceae</taxon>
        <taxon>Prochlorococcus</taxon>
    </lineage>
</organism>
<dbReference type="EMBL" id="CP000552">
    <property type="protein sequence ID" value="ABM71315.1"/>
    <property type="molecule type" value="Genomic_DNA"/>
</dbReference>
<dbReference type="AlphaFoldDB" id="A2BU54"/>
<dbReference type="KEGG" id="pmc:P9515_01061"/>